<sequence length="168" mass="18125">MADEKYEIHAAAREGRLAAVESFLNANPKLAKLKDLDGRLPIHWAASANSYDIVALLADQKGFDPDVQDDSGWTPLMIAASVKDSDRVVDLLLARGADVNQTTNSGQTVLHFIASKSNLDLARKLLESHQPPASARVRDKRGQYPLHRAAAVGSAPMRGLHGAAPRRG</sequence>
<dbReference type="PANTHER" id="PTHR24198:SF165">
    <property type="entry name" value="ANKYRIN REPEAT-CONTAINING PROTEIN-RELATED"/>
    <property type="match status" value="1"/>
</dbReference>
<organism evidence="4 5">
    <name type="scientific">Schizothecium vesticola</name>
    <dbReference type="NCBI Taxonomy" id="314040"/>
    <lineage>
        <taxon>Eukaryota</taxon>
        <taxon>Fungi</taxon>
        <taxon>Dikarya</taxon>
        <taxon>Ascomycota</taxon>
        <taxon>Pezizomycotina</taxon>
        <taxon>Sordariomycetes</taxon>
        <taxon>Sordariomycetidae</taxon>
        <taxon>Sordariales</taxon>
        <taxon>Schizotheciaceae</taxon>
        <taxon>Schizothecium</taxon>
    </lineage>
</organism>
<protein>
    <submittedName>
        <fullName evidence="4">Ankyrin repeat-containing domain protein</fullName>
    </submittedName>
</protein>
<dbReference type="EMBL" id="JAUKUD010000001">
    <property type="protein sequence ID" value="KAK0754265.1"/>
    <property type="molecule type" value="Genomic_DNA"/>
</dbReference>
<dbReference type="PROSITE" id="PS50297">
    <property type="entry name" value="ANK_REP_REGION"/>
    <property type="match status" value="1"/>
</dbReference>
<dbReference type="Pfam" id="PF12796">
    <property type="entry name" value="Ank_2"/>
    <property type="match status" value="1"/>
</dbReference>
<reference evidence="4" key="1">
    <citation type="submission" date="2023-06" db="EMBL/GenBank/DDBJ databases">
        <title>Genome-scale phylogeny and comparative genomics of the fungal order Sordariales.</title>
        <authorList>
            <consortium name="Lawrence Berkeley National Laboratory"/>
            <person name="Hensen N."/>
            <person name="Bonometti L."/>
            <person name="Westerberg I."/>
            <person name="Brannstrom I.O."/>
            <person name="Guillou S."/>
            <person name="Cros-Aarteil S."/>
            <person name="Calhoun S."/>
            <person name="Haridas S."/>
            <person name="Kuo A."/>
            <person name="Mondo S."/>
            <person name="Pangilinan J."/>
            <person name="Riley R."/>
            <person name="LaButti K."/>
            <person name="Andreopoulos B."/>
            <person name="Lipzen A."/>
            <person name="Chen C."/>
            <person name="Yanf M."/>
            <person name="Daum C."/>
            <person name="Ng V."/>
            <person name="Clum A."/>
            <person name="Steindorff A."/>
            <person name="Ohm R."/>
            <person name="Martin F."/>
            <person name="Silar P."/>
            <person name="Natvig D."/>
            <person name="Lalanne C."/>
            <person name="Gautier V."/>
            <person name="Ament-velasquez S.L."/>
            <person name="Kruys A."/>
            <person name="Hutchinson M.I."/>
            <person name="Powell A.J."/>
            <person name="Barry K."/>
            <person name="Miller A.N."/>
            <person name="Grigoriev I.V."/>
            <person name="Debuchy R."/>
            <person name="Gladieux P."/>
            <person name="Thoren M.H."/>
            <person name="Johannesson H."/>
        </authorList>
    </citation>
    <scope>NUCLEOTIDE SEQUENCE</scope>
    <source>
        <strain evidence="4">SMH3187-1</strain>
    </source>
</reference>
<dbReference type="PROSITE" id="PS50088">
    <property type="entry name" value="ANK_REPEAT"/>
    <property type="match status" value="2"/>
</dbReference>
<dbReference type="SUPFAM" id="SSF48403">
    <property type="entry name" value="Ankyrin repeat"/>
    <property type="match status" value="1"/>
</dbReference>
<evidence type="ECO:0000256" key="1">
    <source>
        <dbReference type="ARBA" id="ARBA00022737"/>
    </source>
</evidence>
<dbReference type="Gene3D" id="1.25.40.20">
    <property type="entry name" value="Ankyrin repeat-containing domain"/>
    <property type="match status" value="1"/>
</dbReference>
<feature type="repeat" description="ANK" evidence="3">
    <location>
        <begin position="71"/>
        <end position="104"/>
    </location>
</feature>
<comment type="caution">
    <text evidence="4">The sequence shown here is derived from an EMBL/GenBank/DDBJ whole genome shotgun (WGS) entry which is preliminary data.</text>
</comment>
<dbReference type="PRINTS" id="PR01415">
    <property type="entry name" value="ANKYRIN"/>
</dbReference>
<feature type="repeat" description="ANK" evidence="3">
    <location>
        <begin position="37"/>
        <end position="70"/>
    </location>
</feature>
<name>A0AA40FAK9_9PEZI</name>
<evidence type="ECO:0000313" key="4">
    <source>
        <dbReference type="EMBL" id="KAK0754265.1"/>
    </source>
</evidence>
<keyword evidence="2 3" id="KW-0040">ANK repeat</keyword>
<accession>A0AA40FAK9</accession>
<proteinExistence type="predicted"/>
<keyword evidence="5" id="KW-1185">Reference proteome</keyword>
<keyword evidence="1" id="KW-0677">Repeat</keyword>
<dbReference type="SMART" id="SM00248">
    <property type="entry name" value="ANK"/>
    <property type="match status" value="4"/>
</dbReference>
<dbReference type="Proteomes" id="UP001172155">
    <property type="component" value="Unassembled WGS sequence"/>
</dbReference>
<dbReference type="InterPro" id="IPR036770">
    <property type="entry name" value="Ankyrin_rpt-contain_sf"/>
</dbReference>
<evidence type="ECO:0000313" key="5">
    <source>
        <dbReference type="Proteomes" id="UP001172155"/>
    </source>
</evidence>
<dbReference type="InterPro" id="IPR002110">
    <property type="entry name" value="Ankyrin_rpt"/>
</dbReference>
<gene>
    <name evidence="4" type="ORF">B0T18DRAFT_386163</name>
</gene>
<evidence type="ECO:0000256" key="3">
    <source>
        <dbReference type="PROSITE-ProRule" id="PRU00023"/>
    </source>
</evidence>
<evidence type="ECO:0000256" key="2">
    <source>
        <dbReference type="ARBA" id="ARBA00023043"/>
    </source>
</evidence>
<dbReference type="AlphaFoldDB" id="A0AA40FAK9"/>
<dbReference type="PANTHER" id="PTHR24198">
    <property type="entry name" value="ANKYRIN REPEAT AND PROTEIN KINASE DOMAIN-CONTAINING PROTEIN"/>
    <property type="match status" value="1"/>
</dbReference>